<protein>
    <submittedName>
        <fullName evidence="1">Uncharacterized protein</fullName>
    </submittedName>
</protein>
<dbReference type="Proteomes" id="UP000499080">
    <property type="component" value="Unassembled WGS sequence"/>
</dbReference>
<sequence length="111" mass="12744">MDLIQRRLVCLSTNSIQLVPCPSNWCDQKALEYEDNVECFDDLTDNWQERLRENVVAQGANSETENLSPSDDVIQQVEPTMTAQQTLKQIDFIMANSESVKDVYINTLFQI</sequence>
<name>A0A4Y2H7B7_ARAVE</name>
<dbReference type="AlphaFoldDB" id="A0A4Y2H7B7"/>
<evidence type="ECO:0000313" key="2">
    <source>
        <dbReference type="Proteomes" id="UP000499080"/>
    </source>
</evidence>
<gene>
    <name evidence="1" type="ORF">AVEN_189403_1</name>
</gene>
<comment type="caution">
    <text evidence="1">The sequence shown here is derived from an EMBL/GenBank/DDBJ whole genome shotgun (WGS) entry which is preliminary data.</text>
</comment>
<reference evidence="1 2" key="1">
    <citation type="journal article" date="2019" name="Sci. Rep.">
        <title>Orb-weaving spider Araneus ventricosus genome elucidates the spidroin gene catalogue.</title>
        <authorList>
            <person name="Kono N."/>
            <person name="Nakamura H."/>
            <person name="Ohtoshi R."/>
            <person name="Moran D.A.P."/>
            <person name="Shinohara A."/>
            <person name="Yoshida Y."/>
            <person name="Fujiwara M."/>
            <person name="Mori M."/>
            <person name="Tomita M."/>
            <person name="Arakawa K."/>
        </authorList>
    </citation>
    <scope>NUCLEOTIDE SEQUENCE [LARGE SCALE GENOMIC DNA]</scope>
</reference>
<accession>A0A4Y2H7B7</accession>
<evidence type="ECO:0000313" key="1">
    <source>
        <dbReference type="EMBL" id="GBM62192.1"/>
    </source>
</evidence>
<dbReference type="EMBL" id="BGPR01001804">
    <property type="protein sequence ID" value="GBM62192.1"/>
    <property type="molecule type" value="Genomic_DNA"/>
</dbReference>
<keyword evidence="2" id="KW-1185">Reference proteome</keyword>
<proteinExistence type="predicted"/>
<organism evidence="1 2">
    <name type="scientific">Araneus ventricosus</name>
    <name type="common">Orbweaver spider</name>
    <name type="synonym">Epeira ventricosa</name>
    <dbReference type="NCBI Taxonomy" id="182803"/>
    <lineage>
        <taxon>Eukaryota</taxon>
        <taxon>Metazoa</taxon>
        <taxon>Ecdysozoa</taxon>
        <taxon>Arthropoda</taxon>
        <taxon>Chelicerata</taxon>
        <taxon>Arachnida</taxon>
        <taxon>Araneae</taxon>
        <taxon>Araneomorphae</taxon>
        <taxon>Entelegynae</taxon>
        <taxon>Araneoidea</taxon>
        <taxon>Araneidae</taxon>
        <taxon>Araneus</taxon>
    </lineage>
</organism>